<keyword evidence="3 8" id="KW-0641">Proline biosynthesis</keyword>
<name>A0A2T1BWQ4_9CYAN</name>
<dbReference type="OrthoDB" id="9804434at2"/>
<dbReference type="Gene3D" id="2.30.130.10">
    <property type="entry name" value="PUA domain"/>
    <property type="match status" value="1"/>
</dbReference>
<keyword evidence="6 8" id="KW-0418">Kinase</keyword>
<dbReference type="InterPro" id="IPR011529">
    <property type="entry name" value="Glu_5kinase"/>
</dbReference>
<keyword evidence="4 8" id="KW-0808">Transferase</keyword>
<dbReference type="InterPro" id="IPR001048">
    <property type="entry name" value="Asp/Glu/Uridylate_kinase"/>
</dbReference>
<dbReference type="UniPathway" id="UPA00098">
    <property type="reaction ID" value="UER00359"/>
</dbReference>
<dbReference type="Pfam" id="PF00696">
    <property type="entry name" value="AA_kinase"/>
    <property type="match status" value="1"/>
</dbReference>
<dbReference type="InterPro" id="IPR015947">
    <property type="entry name" value="PUA-like_sf"/>
</dbReference>
<dbReference type="Pfam" id="PF01472">
    <property type="entry name" value="PUA"/>
    <property type="match status" value="1"/>
</dbReference>
<dbReference type="SUPFAM" id="SSF53633">
    <property type="entry name" value="Carbamate kinase-like"/>
    <property type="match status" value="1"/>
</dbReference>
<dbReference type="CDD" id="cd21157">
    <property type="entry name" value="PUA_G5K"/>
    <property type="match status" value="1"/>
</dbReference>
<feature type="binding site" evidence="8">
    <location>
        <position position="147"/>
    </location>
    <ligand>
        <name>substrate</name>
    </ligand>
</feature>
<dbReference type="GO" id="GO:0005524">
    <property type="term" value="F:ATP binding"/>
    <property type="evidence" value="ECO:0007669"/>
    <property type="project" value="UniProtKB-KW"/>
</dbReference>
<dbReference type="FunFam" id="3.40.1160.10:FF:000018">
    <property type="entry name" value="Glutamate 5-kinase"/>
    <property type="match status" value="1"/>
</dbReference>
<dbReference type="PANTHER" id="PTHR43654">
    <property type="entry name" value="GLUTAMATE 5-KINASE"/>
    <property type="match status" value="1"/>
</dbReference>
<dbReference type="CDD" id="cd04242">
    <property type="entry name" value="AAK_G5K_ProB"/>
    <property type="match status" value="1"/>
</dbReference>
<dbReference type="PRINTS" id="PR00474">
    <property type="entry name" value="GLU5KINASE"/>
</dbReference>
<keyword evidence="7 8" id="KW-0067">ATP-binding</keyword>
<comment type="catalytic activity">
    <reaction evidence="8">
        <text>L-glutamate + ATP = L-glutamyl 5-phosphate + ADP</text>
        <dbReference type="Rhea" id="RHEA:14877"/>
        <dbReference type="ChEBI" id="CHEBI:29985"/>
        <dbReference type="ChEBI" id="CHEBI:30616"/>
        <dbReference type="ChEBI" id="CHEBI:58274"/>
        <dbReference type="ChEBI" id="CHEBI:456216"/>
        <dbReference type="EC" id="2.7.2.11"/>
    </reaction>
</comment>
<comment type="subcellular location">
    <subcellularLocation>
        <location evidence="8">Cytoplasm</location>
    </subcellularLocation>
</comment>
<dbReference type="PIRSF" id="PIRSF000729">
    <property type="entry name" value="GK"/>
    <property type="match status" value="1"/>
</dbReference>
<comment type="similarity">
    <text evidence="8">Belongs to the glutamate 5-kinase family.</text>
</comment>
<dbReference type="Proteomes" id="UP000238762">
    <property type="component" value="Unassembled WGS sequence"/>
</dbReference>
<dbReference type="SMART" id="SM00359">
    <property type="entry name" value="PUA"/>
    <property type="match status" value="1"/>
</dbReference>
<reference evidence="10 11" key="1">
    <citation type="submission" date="2018-02" db="EMBL/GenBank/DDBJ databases">
        <authorList>
            <person name="Cohen D.B."/>
            <person name="Kent A.D."/>
        </authorList>
    </citation>
    <scope>NUCLEOTIDE SEQUENCE [LARGE SCALE GENOMIC DNA]</scope>
    <source>
        <strain evidence="10 11">CCAP 1448/3</strain>
    </source>
</reference>
<dbReference type="SUPFAM" id="SSF88697">
    <property type="entry name" value="PUA domain-like"/>
    <property type="match status" value="1"/>
</dbReference>
<sequence length="373" mass="39943">MSQTIVIKIGTSSLTQKDGKLALSTIAALVETLTDLTLQGHKVVLVSSGAVGVGCARLGLKERPKTMALKQAVAAVGQGRLMRVYDDLFSTLQQAIAQVLLTRSTFRDRTSYINAFNTFQELLKLGVIPIVNENDTVAVDELKFGDNDTLSAMVASLIEADWLFLLTDVDKLYTADPRLRLDAKPIDLVTDISELEAMQVQTGDRGSQWGTGGMMTKITAARIATSSGIRTVITEGRFPKNIAKILQGEAIGTQFTPQTRNGNARKRWIAYGLIPAGKLVLDAGAIAAISQGGRSLLAAGITQVDGEFEADDAVALCDATGIELARGLVNYSTQELQLIKGQRSAEISTILGYIGADTVVHRDNLVLLNRPLG</sequence>
<dbReference type="InterPro" id="IPR036974">
    <property type="entry name" value="PUA_sf"/>
</dbReference>
<keyword evidence="5 8" id="KW-0547">Nucleotide-binding</keyword>
<dbReference type="HAMAP" id="MF_00456">
    <property type="entry name" value="ProB"/>
    <property type="match status" value="1"/>
</dbReference>
<dbReference type="InterPro" id="IPR019797">
    <property type="entry name" value="Glutamate_5-kinase_CS"/>
</dbReference>
<dbReference type="GO" id="GO:0004349">
    <property type="term" value="F:glutamate 5-kinase activity"/>
    <property type="evidence" value="ECO:0007669"/>
    <property type="project" value="UniProtKB-UniRule"/>
</dbReference>
<evidence type="ECO:0000256" key="3">
    <source>
        <dbReference type="ARBA" id="ARBA00022650"/>
    </source>
</evidence>
<comment type="caution">
    <text evidence="10">The sequence shown here is derived from an EMBL/GenBank/DDBJ whole genome shotgun (WGS) entry which is preliminary data.</text>
</comment>
<evidence type="ECO:0000313" key="11">
    <source>
        <dbReference type="Proteomes" id="UP000238762"/>
    </source>
</evidence>
<feature type="binding site" evidence="8">
    <location>
        <position position="48"/>
    </location>
    <ligand>
        <name>substrate</name>
    </ligand>
</feature>
<dbReference type="FunFam" id="2.30.130.10:FF:000007">
    <property type="entry name" value="Glutamate 5-kinase"/>
    <property type="match status" value="1"/>
</dbReference>
<gene>
    <name evidence="8 10" type="primary">proB</name>
    <name evidence="10" type="ORF">C7B64_23990</name>
</gene>
<evidence type="ECO:0000256" key="1">
    <source>
        <dbReference type="ARBA" id="ARBA00022490"/>
    </source>
</evidence>
<organism evidence="10 11">
    <name type="scientific">Merismopedia glauca CCAP 1448/3</name>
    <dbReference type="NCBI Taxonomy" id="1296344"/>
    <lineage>
        <taxon>Bacteria</taxon>
        <taxon>Bacillati</taxon>
        <taxon>Cyanobacteriota</taxon>
        <taxon>Cyanophyceae</taxon>
        <taxon>Synechococcales</taxon>
        <taxon>Merismopediaceae</taxon>
        <taxon>Merismopedia</taxon>
    </lineage>
</organism>
<dbReference type="InterPro" id="IPR041739">
    <property type="entry name" value="G5K_ProB"/>
</dbReference>
<feature type="binding site" evidence="8">
    <location>
        <begin position="211"/>
        <end position="217"/>
    </location>
    <ligand>
        <name>ATP</name>
        <dbReference type="ChEBI" id="CHEBI:30616"/>
    </ligand>
</feature>
<dbReference type="AlphaFoldDB" id="A0A2T1BWQ4"/>
<dbReference type="InterPro" id="IPR036393">
    <property type="entry name" value="AceGlu_kinase-like_sf"/>
</dbReference>
<dbReference type="GO" id="GO:0003723">
    <property type="term" value="F:RNA binding"/>
    <property type="evidence" value="ECO:0007669"/>
    <property type="project" value="InterPro"/>
</dbReference>
<comment type="function">
    <text evidence="8">Catalyzes the transfer of a phosphate group to glutamate to form L-glutamate 5-phosphate.</text>
</comment>
<feature type="binding site" evidence="8">
    <location>
        <position position="8"/>
    </location>
    <ligand>
        <name>ATP</name>
        <dbReference type="ChEBI" id="CHEBI:30616"/>
    </ligand>
</feature>
<dbReference type="PROSITE" id="PS50890">
    <property type="entry name" value="PUA"/>
    <property type="match status" value="1"/>
</dbReference>
<keyword evidence="11" id="KW-1185">Reference proteome</keyword>
<dbReference type="GO" id="GO:0055129">
    <property type="term" value="P:L-proline biosynthetic process"/>
    <property type="evidence" value="ECO:0007669"/>
    <property type="project" value="UniProtKB-UniRule"/>
</dbReference>
<comment type="pathway">
    <text evidence="8">Amino-acid biosynthesis; L-proline biosynthesis; L-glutamate 5-semialdehyde from L-glutamate: step 1/2.</text>
</comment>
<reference evidence="10 11" key="2">
    <citation type="submission" date="2018-03" db="EMBL/GenBank/DDBJ databases">
        <title>The ancient ancestry and fast evolution of plastids.</title>
        <authorList>
            <person name="Moore K.R."/>
            <person name="Magnabosco C."/>
            <person name="Momper L."/>
            <person name="Gold D.A."/>
            <person name="Bosak T."/>
            <person name="Fournier G.P."/>
        </authorList>
    </citation>
    <scope>NUCLEOTIDE SEQUENCE [LARGE SCALE GENOMIC DNA]</scope>
    <source>
        <strain evidence="10 11">CCAP 1448/3</strain>
    </source>
</reference>
<evidence type="ECO:0000256" key="8">
    <source>
        <dbReference type="HAMAP-Rule" id="MF_00456"/>
    </source>
</evidence>
<dbReference type="EMBL" id="PVWJ01000242">
    <property type="protein sequence ID" value="PSB00353.1"/>
    <property type="molecule type" value="Genomic_DNA"/>
</dbReference>
<evidence type="ECO:0000256" key="6">
    <source>
        <dbReference type="ARBA" id="ARBA00022777"/>
    </source>
</evidence>
<dbReference type="NCBIfam" id="TIGR01027">
    <property type="entry name" value="proB"/>
    <property type="match status" value="1"/>
</dbReference>
<dbReference type="Gene3D" id="3.40.1160.10">
    <property type="entry name" value="Acetylglutamate kinase-like"/>
    <property type="match status" value="2"/>
</dbReference>
<evidence type="ECO:0000256" key="7">
    <source>
        <dbReference type="ARBA" id="ARBA00022840"/>
    </source>
</evidence>
<accession>A0A2T1BWQ4</accession>
<dbReference type="InterPro" id="IPR001057">
    <property type="entry name" value="Glu/AcGlu_kinase"/>
</dbReference>
<evidence type="ECO:0000259" key="9">
    <source>
        <dbReference type="SMART" id="SM00359"/>
    </source>
</evidence>
<evidence type="ECO:0000313" key="10">
    <source>
        <dbReference type="EMBL" id="PSB00353.1"/>
    </source>
</evidence>
<dbReference type="RefSeq" id="WP_106292132.1">
    <property type="nucleotide sequence ID" value="NZ_CAWNTC010000078.1"/>
</dbReference>
<evidence type="ECO:0000256" key="4">
    <source>
        <dbReference type="ARBA" id="ARBA00022679"/>
    </source>
</evidence>
<dbReference type="InterPro" id="IPR002478">
    <property type="entry name" value="PUA"/>
</dbReference>
<dbReference type="InterPro" id="IPR005715">
    <property type="entry name" value="Glu_5kinase/COase_Synthase"/>
</dbReference>
<protein>
    <recommendedName>
        <fullName evidence="8">Glutamate 5-kinase</fullName>
        <ecNumber evidence="8">2.7.2.11</ecNumber>
    </recommendedName>
    <alternativeName>
        <fullName evidence="8">Gamma-glutamyl kinase</fullName>
        <shortName evidence="8">GK</shortName>
    </alternativeName>
</protein>
<dbReference type="PANTHER" id="PTHR43654:SF3">
    <property type="entry name" value="GLUTAMATE 5-KINASE"/>
    <property type="match status" value="1"/>
</dbReference>
<feature type="binding site" evidence="8">
    <location>
        <begin position="167"/>
        <end position="168"/>
    </location>
    <ligand>
        <name>ATP</name>
        <dbReference type="ChEBI" id="CHEBI:30616"/>
    </ligand>
</feature>
<feature type="domain" description="PUA" evidence="9">
    <location>
        <begin position="277"/>
        <end position="360"/>
    </location>
</feature>
<dbReference type="PROSITE" id="PS00902">
    <property type="entry name" value="GLUTAMATE_5_KINASE"/>
    <property type="match status" value="1"/>
</dbReference>
<feature type="binding site" evidence="8">
    <location>
        <position position="135"/>
    </location>
    <ligand>
        <name>substrate</name>
    </ligand>
</feature>
<keyword evidence="1 8" id="KW-0963">Cytoplasm</keyword>
<keyword evidence="2 8" id="KW-0028">Amino-acid biosynthesis</keyword>
<dbReference type="EC" id="2.7.2.11" evidence="8"/>
<evidence type="ECO:0000256" key="5">
    <source>
        <dbReference type="ARBA" id="ARBA00022741"/>
    </source>
</evidence>
<dbReference type="GO" id="GO:0005829">
    <property type="term" value="C:cytosol"/>
    <property type="evidence" value="ECO:0007669"/>
    <property type="project" value="TreeGrafter"/>
</dbReference>
<proteinExistence type="inferred from homology"/>
<evidence type="ECO:0000256" key="2">
    <source>
        <dbReference type="ARBA" id="ARBA00022605"/>
    </source>
</evidence>